<sequence>MKTLIVVSHPDISNSQTQQFLKKGSELTDAIWHHVEGLKSIEVDLERKLLESADRVIFQFPLYWYAAPAGFKKWLDTVMSRNFVYGDGQFHLEGKELGIVVTTGLPAKDFKIGGIEDITLDDVLAPYRAFARRSHMKVLPYLLVDQYWYKTENQQMQLLMDYQRYLSQDYPDSLNNRQAWFEKRLKSFVDNLPEDSQTSGKLILDTYQQQIENLDQLNDTLKMIKEGEDDSLE</sequence>
<dbReference type="InterPro" id="IPR029039">
    <property type="entry name" value="Flavoprotein-like_sf"/>
</dbReference>
<dbReference type="PATRIC" id="fig|1007676.4.peg.196"/>
<accession>A0A0H4QGW3</accession>
<dbReference type="InterPro" id="IPR046980">
    <property type="entry name" value="KefG/KefF"/>
</dbReference>
<dbReference type="GO" id="GO:0003955">
    <property type="term" value="F:NAD(P)H dehydrogenase (quinone) activity"/>
    <property type="evidence" value="ECO:0007669"/>
    <property type="project" value="TreeGrafter"/>
</dbReference>
<organism evidence="3 4">
    <name type="scientific">Companilactobacillus ginsenosidimutans</name>
    <dbReference type="NCBI Taxonomy" id="1007676"/>
    <lineage>
        <taxon>Bacteria</taxon>
        <taxon>Bacillati</taxon>
        <taxon>Bacillota</taxon>
        <taxon>Bacilli</taxon>
        <taxon>Lactobacillales</taxon>
        <taxon>Lactobacillaceae</taxon>
        <taxon>Companilactobacillus</taxon>
    </lineage>
</organism>
<dbReference type="AlphaFoldDB" id="A0A0H4QGW3"/>
<keyword evidence="4" id="KW-1185">Reference proteome</keyword>
<dbReference type="Gene3D" id="3.40.50.360">
    <property type="match status" value="1"/>
</dbReference>
<reference evidence="4" key="1">
    <citation type="submission" date="2015-07" db="EMBL/GenBank/DDBJ databases">
        <title>Lactobacillus ginsenosidimutans/EMML 3141/ whole genome sequencing.</title>
        <authorList>
            <person name="Kim M.K."/>
            <person name="Im W.-T."/>
            <person name="Srinivasan S."/>
            <person name="Lee J.-J."/>
        </authorList>
    </citation>
    <scope>NUCLEOTIDE SEQUENCE [LARGE SCALE GENOMIC DNA]</scope>
    <source>
        <strain evidence="4">EMML 3041</strain>
    </source>
</reference>
<dbReference type="PANTHER" id="PTHR47307:SF1">
    <property type="entry name" value="GLUTATHIONE-REGULATED POTASSIUM-EFFLUX SYSTEM ANCILLARY PROTEIN KEFG"/>
    <property type="match status" value="1"/>
</dbReference>
<dbReference type="Proteomes" id="UP000036106">
    <property type="component" value="Chromosome"/>
</dbReference>
<evidence type="ECO:0000256" key="1">
    <source>
        <dbReference type="ARBA" id="ARBA00023002"/>
    </source>
</evidence>
<gene>
    <name evidence="3" type="ORF">ABM34_00930</name>
</gene>
<keyword evidence="1" id="KW-0560">Oxidoreductase</keyword>
<feature type="domain" description="Flavodoxin-like fold" evidence="2">
    <location>
        <begin position="1"/>
        <end position="154"/>
    </location>
</feature>
<proteinExistence type="predicted"/>
<dbReference type="EMBL" id="CP012034">
    <property type="protein sequence ID" value="AKP66251.1"/>
    <property type="molecule type" value="Genomic_DNA"/>
</dbReference>
<dbReference type="SUPFAM" id="SSF52218">
    <property type="entry name" value="Flavoproteins"/>
    <property type="match status" value="1"/>
</dbReference>
<evidence type="ECO:0000313" key="4">
    <source>
        <dbReference type="Proteomes" id="UP000036106"/>
    </source>
</evidence>
<name>A0A0H4QGW3_9LACO</name>
<dbReference type="GO" id="GO:0009055">
    <property type="term" value="F:electron transfer activity"/>
    <property type="evidence" value="ECO:0007669"/>
    <property type="project" value="TreeGrafter"/>
</dbReference>
<evidence type="ECO:0000259" key="2">
    <source>
        <dbReference type="Pfam" id="PF02525"/>
    </source>
</evidence>
<dbReference type="STRING" id="1007676.ABM34_00930"/>
<dbReference type="OrthoDB" id="9798454at2"/>
<dbReference type="InterPro" id="IPR003680">
    <property type="entry name" value="Flavodoxin_fold"/>
</dbReference>
<dbReference type="PANTHER" id="PTHR47307">
    <property type="entry name" value="GLUTATHIONE-REGULATED POTASSIUM-EFFLUX SYSTEM ANCILLARY PROTEIN KEFG"/>
    <property type="match status" value="1"/>
</dbReference>
<dbReference type="Pfam" id="PF02525">
    <property type="entry name" value="Flavodoxin_2"/>
    <property type="match status" value="1"/>
</dbReference>
<protein>
    <submittedName>
        <fullName evidence="3">NADPH-quinone reductase</fullName>
    </submittedName>
</protein>
<evidence type="ECO:0000313" key="3">
    <source>
        <dbReference type="EMBL" id="AKP66251.1"/>
    </source>
</evidence>
<dbReference type="KEGG" id="lgn:ABM34_00930"/>
<dbReference type="GO" id="GO:0010181">
    <property type="term" value="F:FMN binding"/>
    <property type="evidence" value="ECO:0007669"/>
    <property type="project" value="TreeGrafter"/>
</dbReference>